<dbReference type="AlphaFoldDB" id="A0A2T3W6A3"/>
<reference evidence="2 3" key="1">
    <citation type="submission" date="2018-03" db="EMBL/GenBank/DDBJ databases">
        <title>Draft genome of Deinococcus sp. OD32.</title>
        <authorList>
            <person name="Wang X.-P."/>
            <person name="Du Z.-J."/>
        </authorList>
    </citation>
    <scope>NUCLEOTIDE SEQUENCE [LARGE SCALE GENOMIC DNA]</scope>
    <source>
        <strain evidence="2 3">OD32</strain>
    </source>
</reference>
<evidence type="ECO:0008006" key="4">
    <source>
        <dbReference type="Google" id="ProtNLM"/>
    </source>
</evidence>
<feature type="compositionally biased region" description="Basic and acidic residues" evidence="1">
    <location>
        <begin position="95"/>
        <end position="107"/>
    </location>
</feature>
<organism evidence="2 3">
    <name type="scientific">Deinococcus arcticus</name>
    <dbReference type="NCBI Taxonomy" id="2136176"/>
    <lineage>
        <taxon>Bacteria</taxon>
        <taxon>Thermotogati</taxon>
        <taxon>Deinococcota</taxon>
        <taxon>Deinococci</taxon>
        <taxon>Deinococcales</taxon>
        <taxon>Deinococcaceae</taxon>
        <taxon>Deinococcus</taxon>
    </lineage>
</organism>
<feature type="compositionally biased region" description="Low complexity" evidence="1">
    <location>
        <begin position="149"/>
        <end position="173"/>
    </location>
</feature>
<protein>
    <recommendedName>
        <fullName evidence="4">DUF4388 domain-containing protein</fullName>
    </recommendedName>
</protein>
<keyword evidence="3" id="KW-1185">Reference proteome</keyword>
<accession>A0A2T3W6A3</accession>
<proteinExistence type="predicted"/>
<dbReference type="Proteomes" id="UP000240317">
    <property type="component" value="Unassembled WGS sequence"/>
</dbReference>
<feature type="region of interest" description="Disordered" evidence="1">
    <location>
        <begin position="87"/>
        <end position="194"/>
    </location>
</feature>
<dbReference type="OrthoDB" id="59236at2"/>
<dbReference type="RefSeq" id="WP_107138491.1">
    <property type="nucleotide sequence ID" value="NZ_PYSV01000012.1"/>
</dbReference>
<comment type="caution">
    <text evidence="2">The sequence shown here is derived from an EMBL/GenBank/DDBJ whole genome shotgun (WGS) entry which is preliminary data.</text>
</comment>
<feature type="compositionally biased region" description="Basic and acidic residues" evidence="1">
    <location>
        <begin position="115"/>
        <end position="126"/>
    </location>
</feature>
<evidence type="ECO:0000313" key="2">
    <source>
        <dbReference type="EMBL" id="PTA67407.1"/>
    </source>
</evidence>
<evidence type="ECO:0000313" key="3">
    <source>
        <dbReference type="Proteomes" id="UP000240317"/>
    </source>
</evidence>
<evidence type="ECO:0000256" key="1">
    <source>
        <dbReference type="SAM" id="MobiDB-lite"/>
    </source>
</evidence>
<sequence>MRYVITRPCLQEGSLRLLKYLSATFPSAGPVTLVDDRGQEHTAQVDPARQRVWGLGSLYHAGNLGVNDVLMITPLVPGRFQVEGIVKPHAPAPAPRREAPAKPETRRVVVSATPHVREVRVQEVREPGAPARTPEPEPGLTRREPAPQPSAAPIAASSASGAPASVPAVAPSAMREPRPAPEASASLRPPAPVATPVRPLDVRFPAAPAHSVPGPEAQLAELARLSGYQLETLGPGVLRLSADLGAHGYTVRVATDEGALHTPAWKEAADYSVLLTGEEERPSGTPRLTREALSALIDHAHLAPLSAVDLRGYWKAGSVDLESAASVAELVGAHLAQRGAFSAVLLSLSQHPAHSVVSVQRLAERLGSGVSSAELNTILDTLTRAPFLALSPLPGGGYLLRGGVPELLSELADYAEGVRRRLRPLSREREAVRA</sequence>
<gene>
    <name evidence="2" type="ORF">C8263_12610</name>
</gene>
<dbReference type="EMBL" id="PYSV01000012">
    <property type="protein sequence ID" value="PTA67407.1"/>
    <property type="molecule type" value="Genomic_DNA"/>
</dbReference>
<name>A0A2T3W6A3_9DEIO</name>